<evidence type="ECO:0000259" key="2">
    <source>
        <dbReference type="Pfam" id="PF13609"/>
    </source>
</evidence>
<evidence type="ECO:0000313" key="4">
    <source>
        <dbReference type="Proteomes" id="UP000198851"/>
    </source>
</evidence>
<keyword evidence="4" id="KW-1185">Reference proteome</keyword>
<evidence type="ECO:0000313" key="3">
    <source>
        <dbReference type="EMBL" id="SFL39684.1"/>
    </source>
</evidence>
<accession>A0A1I4HBU8</accession>
<protein>
    <submittedName>
        <fullName evidence="3">Porin</fullName>
    </submittedName>
</protein>
<dbReference type="SUPFAM" id="SSF56935">
    <property type="entry name" value="Porins"/>
    <property type="match status" value="1"/>
</dbReference>
<feature type="chain" id="PRO_5011716469" evidence="1">
    <location>
        <begin position="32"/>
        <end position="370"/>
    </location>
</feature>
<evidence type="ECO:0000256" key="1">
    <source>
        <dbReference type="SAM" id="SignalP"/>
    </source>
</evidence>
<organism evidence="3 4">
    <name type="scientific">Shimia haliotis</name>
    <dbReference type="NCBI Taxonomy" id="1280847"/>
    <lineage>
        <taxon>Bacteria</taxon>
        <taxon>Pseudomonadati</taxon>
        <taxon>Pseudomonadota</taxon>
        <taxon>Alphaproteobacteria</taxon>
        <taxon>Rhodobacterales</taxon>
        <taxon>Roseobacteraceae</taxon>
    </lineage>
</organism>
<reference evidence="4" key="1">
    <citation type="submission" date="2016-10" db="EMBL/GenBank/DDBJ databases">
        <authorList>
            <person name="Varghese N."/>
            <person name="Submissions S."/>
        </authorList>
    </citation>
    <scope>NUCLEOTIDE SEQUENCE [LARGE SCALE GENOMIC DNA]</scope>
    <source>
        <strain evidence="4">DSM 28453</strain>
    </source>
</reference>
<dbReference type="Proteomes" id="UP000198851">
    <property type="component" value="Unassembled WGS sequence"/>
</dbReference>
<sequence>MDTNVFGKTVFWTVVALSLLVAGGLPISAYAQDLPTTRVYGQINRGILGFDDGEAINSYLFVDNSKSVSRIGVTHDAALSGGWKLHLRGELALRWKETNAVSTDDPNHSSYKFDRTEIRKIEAGFRHDRFGTFTIGQGAMAADGITGLDLSLTTVVAGTPVQDAAGGQFLLPEDPSGARIRVKQAFRSMGSSRRLRIRYDAPVVNGFRFVAAAGQEVLSYTDDQYYADASLRWDGEQGDFRFRAGGAFRWIENRPNVFIASGSILHRPSGWNVTLAGGYDSDQARYIYGKIGYIARWFPIGQTALSIDVYDGDNIATQNGSSRSVGFAVVQKIKDPKVDLYALLRRYDYDEPGQAYKDATALLFGARWSF</sequence>
<proteinExistence type="predicted"/>
<dbReference type="GO" id="GO:0016020">
    <property type="term" value="C:membrane"/>
    <property type="evidence" value="ECO:0007669"/>
    <property type="project" value="InterPro"/>
</dbReference>
<dbReference type="EMBL" id="FOSZ01000012">
    <property type="protein sequence ID" value="SFL39684.1"/>
    <property type="molecule type" value="Genomic_DNA"/>
</dbReference>
<dbReference type="InterPro" id="IPR033900">
    <property type="entry name" value="Gram_neg_porin_domain"/>
</dbReference>
<dbReference type="GO" id="GO:0015288">
    <property type="term" value="F:porin activity"/>
    <property type="evidence" value="ECO:0007669"/>
    <property type="project" value="InterPro"/>
</dbReference>
<feature type="domain" description="Porin" evidence="2">
    <location>
        <begin position="17"/>
        <end position="350"/>
    </location>
</feature>
<keyword evidence="1" id="KW-0732">Signal</keyword>
<dbReference type="InterPro" id="IPR023614">
    <property type="entry name" value="Porin_dom_sf"/>
</dbReference>
<dbReference type="STRING" id="1280847.SAMN04488036_11231"/>
<name>A0A1I4HBU8_9RHOB</name>
<gene>
    <name evidence="3" type="ORF">SAMN04488036_11231</name>
</gene>
<dbReference type="Gene3D" id="2.40.160.10">
    <property type="entry name" value="Porin"/>
    <property type="match status" value="1"/>
</dbReference>
<dbReference type="Pfam" id="PF13609">
    <property type="entry name" value="Porin_4"/>
    <property type="match status" value="1"/>
</dbReference>
<feature type="signal peptide" evidence="1">
    <location>
        <begin position="1"/>
        <end position="31"/>
    </location>
</feature>
<dbReference type="RefSeq" id="WP_170846795.1">
    <property type="nucleotide sequence ID" value="NZ_FOSZ01000012.1"/>
</dbReference>
<dbReference type="AlphaFoldDB" id="A0A1I4HBU8"/>